<reference evidence="4 5" key="1">
    <citation type="journal article" date="2020" name="Microb. Ecol.">
        <title>Ecogenomics of the Marine Benthic Filamentous Cyanobacterium Adonisia.</title>
        <authorList>
            <person name="Walter J.M."/>
            <person name="Coutinho F.H."/>
            <person name="Leomil L."/>
            <person name="Hargreaves P.I."/>
            <person name="Campeao M.E."/>
            <person name="Vieira V.V."/>
            <person name="Silva B.S."/>
            <person name="Fistarol G.O."/>
            <person name="Salomon P.S."/>
            <person name="Sawabe T."/>
            <person name="Mino S."/>
            <person name="Hosokawa M."/>
            <person name="Miyashita H."/>
            <person name="Maruyama F."/>
            <person name="van Verk M.C."/>
            <person name="Dutilh B.E."/>
            <person name="Thompson C.C."/>
            <person name="Thompson F.L."/>
        </authorList>
    </citation>
    <scope>NUCLEOTIDE SEQUENCE [LARGE SCALE GENOMIC DNA]</scope>
    <source>
        <strain evidence="4 5">CCMR0082</strain>
    </source>
</reference>
<keyword evidence="2" id="KW-1133">Transmembrane helix</keyword>
<dbReference type="InterPro" id="IPR008984">
    <property type="entry name" value="SMAD_FHA_dom_sf"/>
</dbReference>
<feature type="domain" description="FHA" evidence="3">
    <location>
        <begin position="43"/>
        <end position="104"/>
    </location>
</feature>
<proteinExistence type="predicted"/>
<dbReference type="CDD" id="cd00060">
    <property type="entry name" value="FHA"/>
    <property type="match status" value="1"/>
</dbReference>
<name>A0A6M0SHG4_9CYAN</name>
<accession>A0A6M0SHG4</accession>
<evidence type="ECO:0000313" key="4">
    <source>
        <dbReference type="EMBL" id="NEZ68020.1"/>
    </source>
</evidence>
<gene>
    <name evidence="4" type="ORF">D0962_35710</name>
</gene>
<evidence type="ECO:0000256" key="1">
    <source>
        <dbReference type="SAM" id="Coils"/>
    </source>
</evidence>
<dbReference type="SUPFAM" id="SSF49879">
    <property type="entry name" value="SMAD/FHA domain"/>
    <property type="match status" value="1"/>
</dbReference>
<keyword evidence="1" id="KW-0175">Coiled coil</keyword>
<dbReference type="RefSeq" id="WP_163671279.1">
    <property type="nucleotide sequence ID" value="NZ_QZCE01000002.1"/>
</dbReference>
<dbReference type="Pfam" id="PF00498">
    <property type="entry name" value="FHA"/>
    <property type="match status" value="1"/>
</dbReference>
<comment type="caution">
    <text evidence="4">The sequence shown here is derived from an EMBL/GenBank/DDBJ whole genome shotgun (WGS) entry which is preliminary data.</text>
</comment>
<protein>
    <submittedName>
        <fullName evidence="4">FHA domain-containing protein</fullName>
    </submittedName>
</protein>
<feature type="coiled-coil region" evidence="1">
    <location>
        <begin position="148"/>
        <end position="175"/>
    </location>
</feature>
<keyword evidence="2" id="KW-0472">Membrane</keyword>
<dbReference type="InterPro" id="IPR000253">
    <property type="entry name" value="FHA_dom"/>
</dbReference>
<organism evidence="4 5">
    <name type="scientific">Adonisia turfae CCMR0082</name>
    <dbReference type="NCBI Taxonomy" id="2304604"/>
    <lineage>
        <taxon>Bacteria</taxon>
        <taxon>Bacillati</taxon>
        <taxon>Cyanobacteriota</taxon>
        <taxon>Adonisia</taxon>
        <taxon>Adonisia turfae</taxon>
    </lineage>
</organism>
<evidence type="ECO:0000259" key="3">
    <source>
        <dbReference type="PROSITE" id="PS50006"/>
    </source>
</evidence>
<dbReference type="Gene3D" id="2.60.200.20">
    <property type="match status" value="1"/>
</dbReference>
<sequence>MLAPVYSQTIKLKWHMAMLQILEYRPGRETPIRHTINLTRLPATIGRWDQATYPVAVGMDPRLVFVRSISRIHATVYREGDQIMLKDGGDQPSRNGLWRNGVQLNRPVRIYEGCEYALVPRTGDYGLLLKWPVTEPSTDYPTLGLEDVDSLKAELKDSDEQIDFLTTQVDQLTIQQGATRDTALSLQKEVITIKTELRTVKAKNLRQDSRLKQQNRWLLGLAIVVLGATSLLLFGDSDTLELICKTVLSIIGIISAIAGFNHEKTSQS</sequence>
<feature type="transmembrane region" description="Helical" evidence="2">
    <location>
        <begin position="217"/>
        <end position="234"/>
    </location>
</feature>
<feature type="transmembrane region" description="Helical" evidence="2">
    <location>
        <begin position="240"/>
        <end position="260"/>
    </location>
</feature>
<dbReference type="AlphaFoldDB" id="A0A6M0SHG4"/>
<dbReference type="Proteomes" id="UP000473574">
    <property type="component" value="Unassembled WGS sequence"/>
</dbReference>
<evidence type="ECO:0000313" key="5">
    <source>
        <dbReference type="Proteomes" id="UP000473574"/>
    </source>
</evidence>
<evidence type="ECO:0000256" key="2">
    <source>
        <dbReference type="SAM" id="Phobius"/>
    </source>
</evidence>
<dbReference type="PROSITE" id="PS50006">
    <property type="entry name" value="FHA_DOMAIN"/>
    <property type="match status" value="1"/>
</dbReference>
<keyword evidence="2" id="KW-0812">Transmembrane</keyword>
<dbReference type="EMBL" id="QZCE01000002">
    <property type="protein sequence ID" value="NEZ68020.1"/>
    <property type="molecule type" value="Genomic_DNA"/>
</dbReference>